<dbReference type="GO" id="GO:0046872">
    <property type="term" value="F:metal ion binding"/>
    <property type="evidence" value="ECO:0007669"/>
    <property type="project" value="UniProtKB-KW"/>
</dbReference>
<dbReference type="EMBL" id="JAIZPD010000004">
    <property type="protein sequence ID" value="KAH0964106.1"/>
    <property type="molecule type" value="Genomic_DNA"/>
</dbReference>
<gene>
    <name evidence="2" type="ORF">HRG_04534</name>
</gene>
<protein>
    <submittedName>
        <fullName evidence="2">Lanthionine synthetase c-like protein</fullName>
    </submittedName>
</protein>
<dbReference type="Gene3D" id="1.50.10.10">
    <property type="match status" value="1"/>
</dbReference>
<comment type="caution">
    <text evidence="2">The sequence shown here is derived from an EMBL/GenBank/DDBJ whole genome shotgun (WGS) entry which is preliminary data.</text>
</comment>
<dbReference type="GO" id="GO:0031179">
    <property type="term" value="P:peptide modification"/>
    <property type="evidence" value="ECO:0007669"/>
    <property type="project" value="InterPro"/>
</dbReference>
<reference evidence="2" key="1">
    <citation type="submission" date="2021-09" db="EMBL/GenBank/DDBJ databases">
        <title>A high-quality genome of the endoparasitic fungus Hirsutella rhossiliensis with a comparison of Hirsutella genomes reveals transposable elements contributing to genome size variation.</title>
        <authorList>
            <person name="Lin R."/>
            <person name="Jiao Y."/>
            <person name="Sun X."/>
            <person name="Ling J."/>
            <person name="Xie B."/>
            <person name="Cheng X."/>
        </authorList>
    </citation>
    <scope>NUCLEOTIDE SEQUENCE</scope>
    <source>
        <strain evidence="2">HR02</strain>
    </source>
</reference>
<keyword evidence="3" id="KW-1185">Reference proteome</keyword>
<sequence length="389" mass="43192">MEQLFIPNTMPPRTLKAAPADLLRASLDEMLNRLPPKEKYDVAELGGLVYGPTGAAYLLLQMSARHPDLRPRGQDLLFWAKRYLDGDRGILVLRDGRGGILCEKLAFAAVRACVSKEQSHVRTLLEDIPPFLEPAATKDDERFPAEWVYGRAGALYILRMVRHWVPDSASLLDAPIYELAQRTMDMDDDGQGHWLYQGVRCLGAAHGDVGNIAQIVLSVPCMAPQLADTLRELLDLQTPEGNWLQTSKVQAAANKGPSQVQFCHGAPGFIYALQALRPHFPHLQDRIDSAIERGRKLVWSEGLLKKEPSLCHGLFGNGLVLAKGPQREHFLAQATPEALEESRKDDATMFEPAHYGSELSAVMGYWPSAAWAWSVCEEHEPGLILFTDV</sequence>
<dbReference type="InterPro" id="IPR012341">
    <property type="entry name" value="6hp_glycosidase-like_sf"/>
</dbReference>
<feature type="binding site" evidence="1">
    <location>
        <position position="263"/>
    </location>
    <ligand>
        <name>Zn(2+)</name>
        <dbReference type="ChEBI" id="CHEBI:29105"/>
    </ligand>
</feature>
<feature type="binding site" evidence="1">
    <location>
        <position position="311"/>
    </location>
    <ligand>
        <name>Zn(2+)</name>
        <dbReference type="ChEBI" id="CHEBI:29105"/>
    </ligand>
</feature>
<keyword evidence="1" id="KW-0862">Zinc</keyword>
<dbReference type="PANTHER" id="PTHR12736:SF7">
    <property type="entry name" value="LANC-LIKE PROTEIN 3"/>
    <property type="match status" value="1"/>
</dbReference>
<evidence type="ECO:0000313" key="2">
    <source>
        <dbReference type="EMBL" id="KAH0964106.1"/>
    </source>
</evidence>
<dbReference type="Proteomes" id="UP000824596">
    <property type="component" value="Unassembled WGS sequence"/>
</dbReference>
<dbReference type="AlphaFoldDB" id="A0A9P8N1A5"/>
<accession>A0A9P8N1A5</accession>
<dbReference type="SUPFAM" id="SSF158745">
    <property type="entry name" value="LanC-like"/>
    <property type="match status" value="1"/>
</dbReference>
<dbReference type="RefSeq" id="XP_044721619.1">
    <property type="nucleotide sequence ID" value="XM_044863005.1"/>
</dbReference>
<organism evidence="2 3">
    <name type="scientific">Hirsutella rhossiliensis</name>
    <dbReference type="NCBI Taxonomy" id="111463"/>
    <lineage>
        <taxon>Eukaryota</taxon>
        <taxon>Fungi</taxon>
        <taxon>Dikarya</taxon>
        <taxon>Ascomycota</taxon>
        <taxon>Pezizomycotina</taxon>
        <taxon>Sordariomycetes</taxon>
        <taxon>Hypocreomycetidae</taxon>
        <taxon>Hypocreales</taxon>
        <taxon>Ophiocordycipitaceae</taxon>
        <taxon>Hirsutella</taxon>
    </lineage>
</organism>
<dbReference type="GO" id="GO:0005886">
    <property type="term" value="C:plasma membrane"/>
    <property type="evidence" value="ECO:0007669"/>
    <property type="project" value="TreeGrafter"/>
</dbReference>
<dbReference type="InterPro" id="IPR007822">
    <property type="entry name" value="LANC-like"/>
</dbReference>
<dbReference type="PRINTS" id="PR01950">
    <property type="entry name" value="LANCSUPER"/>
</dbReference>
<evidence type="ECO:0000313" key="3">
    <source>
        <dbReference type="Proteomes" id="UP000824596"/>
    </source>
</evidence>
<dbReference type="PANTHER" id="PTHR12736">
    <property type="entry name" value="LANC-LIKE PROTEIN"/>
    <property type="match status" value="1"/>
</dbReference>
<dbReference type="GeneID" id="68353663"/>
<evidence type="ECO:0000256" key="1">
    <source>
        <dbReference type="PIRSR" id="PIRSR607822-1"/>
    </source>
</evidence>
<dbReference type="CDD" id="cd04794">
    <property type="entry name" value="euk_LANCL"/>
    <property type="match status" value="1"/>
</dbReference>
<name>A0A9P8N1A5_9HYPO</name>
<dbReference type="SMART" id="SM01260">
    <property type="entry name" value="LANC_like"/>
    <property type="match status" value="1"/>
</dbReference>
<keyword evidence="1" id="KW-0479">Metal-binding</keyword>
<feature type="binding site" evidence="1">
    <location>
        <position position="312"/>
    </location>
    <ligand>
        <name>Zn(2+)</name>
        <dbReference type="ChEBI" id="CHEBI:29105"/>
    </ligand>
</feature>
<proteinExistence type="predicted"/>
<dbReference type="OrthoDB" id="10257263at2759"/>
<dbReference type="GO" id="GO:0005975">
    <property type="term" value="P:carbohydrate metabolic process"/>
    <property type="evidence" value="ECO:0007669"/>
    <property type="project" value="InterPro"/>
</dbReference>
<dbReference type="Pfam" id="PF05147">
    <property type="entry name" value="LANC_like"/>
    <property type="match status" value="1"/>
</dbReference>